<dbReference type="Pfam" id="PF00072">
    <property type="entry name" value="Response_reg"/>
    <property type="match status" value="1"/>
</dbReference>
<dbReference type="RefSeq" id="WP_119481882.1">
    <property type="nucleotide sequence ID" value="NZ_QXTG01000002.1"/>
</dbReference>
<dbReference type="Proteomes" id="UP000265742">
    <property type="component" value="Unassembled WGS sequence"/>
</dbReference>
<dbReference type="GO" id="GO:0006355">
    <property type="term" value="P:regulation of DNA-templated transcription"/>
    <property type="evidence" value="ECO:0007669"/>
    <property type="project" value="InterPro"/>
</dbReference>
<dbReference type="Gene3D" id="3.40.50.2300">
    <property type="match status" value="1"/>
</dbReference>
<name>A0A3A1TTM0_9MICO</name>
<dbReference type="SMART" id="SM00448">
    <property type="entry name" value="REC"/>
    <property type="match status" value="1"/>
</dbReference>
<evidence type="ECO:0000256" key="2">
    <source>
        <dbReference type="ARBA" id="ARBA00023015"/>
    </source>
</evidence>
<evidence type="ECO:0000313" key="8">
    <source>
        <dbReference type="EMBL" id="RIX27573.1"/>
    </source>
</evidence>
<feature type="domain" description="HTH luxR-type" evidence="6">
    <location>
        <begin position="153"/>
        <end position="218"/>
    </location>
</feature>
<dbReference type="InterPro" id="IPR001789">
    <property type="entry name" value="Sig_transdc_resp-reg_receiver"/>
</dbReference>
<reference evidence="9" key="1">
    <citation type="submission" date="2018-09" db="EMBL/GenBank/DDBJ databases">
        <authorList>
            <person name="Kim I."/>
        </authorList>
    </citation>
    <scope>NUCLEOTIDE SEQUENCE [LARGE SCALE GENOMIC DNA]</scope>
    <source>
        <strain evidence="9">DD4a</strain>
    </source>
</reference>
<dbReference type="PANTHER" id="PTHR43214:SF24">
    <property type="entry name" value="TRANSCRIPTIONAL REGULATORY PROTEIN NARL-RELATED"/>
    <property type="match status" value="1"/>
</dbReference>
<gene>
    <name evidence="8" type="ORF">D1781_08330</name>
</gene>
<dbReference type="PROSITE" id="PS50043">
    <property type="entry name" value="HTH_LUXR_2"/>
    <property type="match status" value="1"/>
</dbReference>
<dbReference type="InterPro" id="IPR000792">
    <property type="entry name" value="Tscrpt_reg_LuxR_C"/>
</dbReference>
<dbReference type="GO" id="GO:0000160">
    <property type="term" value="P:phosphorelay signal transduction system"/>
    <property type="evidence" value="ECO:0007669"/>
    <property type="project" value="InterPro"/>
</dbReference>
<keyword evidence="1 5" id="KW-0597">Phosphoprotein</keyword>
<feature type="modified residue" description="4-aspartylphosphate" evidence="5">
    <location>
        <position position="57"/>
    </location>
</feature>
<comment type="caution">
    <text evidence="8">The sequence shown here is derived from an EMBL/GenBank/DDBJ whole genome shotgun (WGS) entry which is preliminary data.</text>
</comment>
<dbReference type="EMBL" id="QXTG01000002">
    <property type="protein sequence ID" value="RIX27573.1"/>
    <property type="molecule type" value="Genomic_DNA"/>
</dbReference>
<organism evidence="8 9">
    <name type="scientific">Amnibacterium setariae</name>
    <dbReference type="NCBI Taxonomy" id="2306585"/>
    <lineage>
        <taxon>Bacteria</taxon>
        <taxon>Bacillati</taxon>
        <taxon>Actinomycetota</taxon>
        <taxon>Actinomycetes</taxon>
        <taxon>Micrococcales</taxon>
        <taxon>Microbacteriaceae</taxon>
        <taxon>Amnibacterium</taxon>
    </lineage>
</organism>
<evidence type="ECO:0000256" key="5">
    <source>
        <dbReference type="PROSITE-ProRule" id="PRU00169"/>
    </source>
</evidence>
<evidence type="ECO:0000256" key="1">
    <source>
        <dbReference type="ARBA" id="ARBA00022553"/>
    </source>
</evidence>
<dbReference type="InterPro" id="IPR039420">
    <property type="entry name" value="WalR-like"/>
</dbReference>
<dbReference type="AlphaFoldDB" id="A0A3A1TTM0"/>
<dbReference type="SMART" id="SM00421">
    <property type="entry name" value="HTH_LUXR"/>
    <property type="match status" value="1"/>
</dbReference>
<keyword evidence="2" id="KW-0805">Transcription regulation</keyword>
<keyword evidence="3 8" id="KW-0238">DNA-binding</keyword>
<dbReference type="SUPFAM" id="SSF52172">
    <property type="entry name" value="CheY-like"/>
    <property type="match status" value="1"/>
</dbReference>
<keyword evidence="4" id="KW-0804">Transcription</keyword>
<dbReference type="GO" id="GO:0003677">
    <property type="term" value="F:DNA binding"/>
    <property type="evidence" value="ECO:0007669"/>
    <property type="project" value="UniProtKB-KW"/>
</dbReference>
<dbReference type="CDD" id="cd17535">
    <property type="entry name" value="REC_NarL-like"/>
    <property type="match status" value="1"/>
</dbReference>
<dbReference type="PANTHER" id="PTHR43214">
    <property type="entry name" value="TWO-COMPONENT RESPONSE REGULATOR"/>
    <property type="match status" value="1"/>
</dbReference>
<proteinExistence type="predicted"/>
<evidence type="ECO:0000259" key="7">
    <source>
        <dbReference type="PROSITE" id="PS50110"/>
    </source>
</evidence>
<dbReference type="SUPFAM" id="SSF46894">
    <property type="entry name" value="C-terminal effector domain of the bipartite response regulators"/>
    <property type="match status" value="1"/>
</dbReference>
<dbReference type="CDD" id="cd06170">
    <property type="entry name" value="LuxR_C_like"/>
    <property type="match status" value="1"/>
</dbReference>
<dbReference type="OrthoDB" id="9808843at2"/>
<keyword evidence="9" id="KW-1185">Reference proteome</keyword>
<dbReference type="InterPro" id="IPR016032">
    <property type="entry name" value="Sig_transdc_resp-reg_C-effctor"/>
</dbReference>
<evidence type="ECO:0000256" key="3">
    <source>
        <dbReference type="ARBA" id="ARBA00023125"/>
    </source>
</evidence>
<accession>A0A3A1TTM0</accession>
<evidence type="ECO:0000256" key="4">
    <source>
        <dbReference type="ARBA" id="ARBA00023163"/>
    </source>
</evidence>
<dbReference type="InterPro" id="IPR011006">
    <property type="entry name" value="CheY-like_superfamily"/>
</dbReference>
<dbReference type="PROSITE" id="PS50110">
    <property type="entry name" value="RESPONSE_REGULATORY"/>
    <property type="match status" value="1"/>
</dbReference>
<dbReference type="InterPro" id="IPR058245">
    <property type="entry name" value="NreC/VraR/RcsB-like_REC"/>
</dbReference>
<protein>
    <submittedName>
        <fullName evidence="8">DNA-binding response regulator</fullName>
    </submittedName>
</protein>
<evidence type="ECO:0000313" key="9">
    <source>
        <dbReference type="Proteomes" id="UP000265742"/>
    </source>
</evidence>
<dbReference type="Pfam" id="PF00196">
    <property type="entry name" value="GerE"/>
    <property type="match status" value="1"/>
</dbReference>
<sequence>MSGPIRVLLVDDQALFRSGVAVVVDAQDDMVVVGQADNGAVALERIRATAPDIVLLDLRMPVLDGVQVAVELFGPAWDGPRPKVIVLTTFSLDAAAATAIRAGASGFLLKDATPEFLLAAVRAVHAGTSVLAPEELAQLFRGPGDAAGAALAPPPAFGTLTGRERQVFARAARGASNAEIAAAEFLSESTVKTHVSSILAKLQLRDRVQLVVYAHDHGLVNPAS</sequence>
<evidence type="ECO:0000259" key="6">
    <source>
        <dbReference type="PROSITE" id="PS50043"/>
    </source>
</evidence>
<dbReference type="PRINTS" id="PR00038">
    <property type="entry name" value="HTHLUXR"/>
</dbReference>
<feature type="domain" description="Response regulatory" evidence="7">
    <location>
        <begin position="6"/>
        <end position="125"/>
    </location>
</feature>